<dbReference type="Pfam" id="PF07730">
    <property type="entry name" value="HisKA_3"/>
    <property type="match status" value="1"/>
</dbReference>
<evidence type="ECO:0000256" key="6">
    <source>
        <dbReference type="ARBA" id="ARBA00022777"/>
    </source>
</evidence>
<keyword evidence="7" id="KW-0067">ATP-binding</keyword>
<evidence type="ECO:0000259" key="10">
    <source>
        <dbReference type="Pfam" id="PF02518"/>
    </source>
</evidence>
<evidence type="ECO:0000256" key="7">
    <source>
        <dbReference type="ARBA" id="ARBA00022840"/>
    </source>
</evidence>
<keyword evidence="5" id="KW-0547">Nucleotide-binding</keyword>
<dbReference type="InterPro" id="IPR050482">
    <property type="entry name" value="Sensor_HK_TwoCompSys"/>
</dbReference>
<feature type="transmembrane region" description="Helical" evidence="9">
    <location>
        <begin position="37"/>
        <end position="63"/>
    </location>
</feature>
<protein>
    <recommendedName>
        <fullName evidence="2">histidine kinase</fullName>
        <ecNumber evidence="2">2.7.13.3</ecNumber>
    </recommendedName>
</protein>
<evidence type="ECO:0000256" key="1">
    <source>
        <dbReference type="ARBA" id="ARBA00000085"/>
    </source>
</evidence>
<keyword evidence="6 12" id="KW-0418">Kinase</keyword>
<feature type="transmembrane region" description="Helical" evidence="9">
    <location>
        <begin position="70"/>
        <end position="92"/>
    </location>
</feature>
<reference evidence="12 13" key="1">
    <citation type="submission" date="2020-06" db="EMBL/GenBank/DDBJ databases">
        <title>Actinokineospora xiongansis sp. nov., isolated from soil of Baiyangdian.</title>
        <authorList>
            <person name="Zhang X."/>
        </authorList>
    </citation>
    <scope>NUCLEOTIDE SEQUENCE [LARGE SCALE GENOMIC DNA]</scope>
    <source>
        <strain evidence="12 13">HBU206404</strain>
    </source>
</reference>
<comment type="caution">
    <text evidence="12">The sequence shown here is derived from an EMBL/GenBank/DDBJ whole genome shotgun (WGS) entry which is preliminary data.</text>
</comment>
<keyword evidence="9" id="KW-1133">Transmembrane helix</keyword>
<evidence type="ECO:0000256" key="9">
    <source>
        <dbReference type="SAM" id="Phobius"/>
    </source>
</evidence>
<dbReference type="GO" id="GO:0016301">
    <property type="term" value="F:kinase activity"/>
    <property type="evidence" value="ECO:0007669"/>
    <property type="project" value="UniProtKB-KW"/>
</dbReference>
<evidence type="ECO:0000259" key="11">
    <source>
        <dbReference type="Pfam" id="PF07730"/>
    </source>
</evidence>
<dbReference type="InterPro" id="IPR003594">
    <property type="entry name" value="HATPase_dom"/>
</dbReference>
<keyword evidence="13" id="KW-1185">Reference proteome</keyword>
<gene>
    <name evidence="12" type="ORF">GPZ80_12685</name>
</gene>
<feature type="domain" description="Histidine kinase/HSP90-like ATPase" evidence="10">
    <location>
        <begin position="299"/>
        <end position="386"/>
    </location>
</feature>
<organism evidence="12 13">
    <name type="scientific">Actinokineospora xionganensis</name>
    <dbReference type="NCBI Taxonomy" id="2684470"/>
    <lineage>
        <taxon>Bacteria</taxon>
        <taxon>Bacillati</taxon>
        <taxon>Actinomycetota</taxon>
        <taxon>Actinomycetes</taxon>
        <taxon>Pseudonocardiales</taxon>
        <taxon>Pseudonocardiaceae</taxon>
        <taxon>Actinokineospora</taxon>
    </lineage>
</organism>
<accession>A0ABR7L5S5</accession>
<dbReference type="Gene3D" id="3.30.565.10">
    <property type="entry name" value="Histidine kinase-like ATPase, C-terminal domain"/>
    <property type="match status" value="1"/>
</dbReference>
<dbReference type="EC" id="2.7.13.3" evidence="2"/>
<dbReference type="RefSeq" id="WP_187220528.1">
    <property type="nucleotide sequence ID" value="NZ_JABVED010000006.1"/>
</dbReference>
<dbReference type="InterPro" id="IPR036890">
    <property type="entry name" value="HATPase_C_sf"/>
</dbReference>
<keyword evidence="8" id="KW-0902">Two-component regulatory system</keyword>
<evidence type="ECO:0000313" key="12">
    <source>
        <dbReference type="EMBL" id="MBC6448025.1"/>
    </source>
</evidence>
<dbReference type="Proteomes" id="UP000734823">
    <property type="component" value="Unassembled WGS sequence"/>
</dbReference>
<dbReference type="SUPFAM" id="SSF55874">
    <property type="entry name" value="ATPase domain of HSP90 chaperone/DNA topoisomerase II/histidine kinase"/>
    <property type="match status" value="1"/>
</dbReference>
<dbReference type="CDD" id="cd16917">
    <property type="entry name" value="HATPase_UhpB-NarQ-NarX-like"/>
    <property type="match status" value="1"/>
</dbReference>
<feature type="domain" description="Signal transduction histidine kinase subgroup 3 dimerisation and phosphoacceptor" evidence="11">
    <location>
        <begin position="186"/>
        <end position="252"/>
    </location>
</feature>
<feature type="transmembrane region" description="Helical" evidence="9">
    <location>
        <begin position="12"/>
        <end position="31"/>
    </location>
</feature>
<comment type="catalytic activity">
    <reaction evidence="1">
        <text>ATP + protein L-histidine = ADP + protein N-phospho-L-histidine.</text>
        <dbReference type="EC" id="2.7.13.3"/>
    </reaction>
</comment>
<name>A0ABR7L5S5_9PSEU</name>
<feature type="transmembrane region" description="Helical" evidence="9">
    <location>
        <begin position="129"/>
        <end position="150"/>
    </location>
</feature>
<sequence length="528" mass="55591">MRDVLGRWRLPAVVGELLLVACVAAVTAYLADVLPVWGWPGVVFATGPVLTAVVALTAVVVLLRRWSAWVALLGAAVLFGVFPATGVALAVVAHTAGGRCGPPLRGPLFGVAALLPLGVVLITQPAYRWQYVTIVITTLTVLCLAVPALVGALQAQQARLVAALRERAEFLARTRDLERSEARQRERSRIAEETHDHLGHRLSLIAMYSGALEVAATDQDPELVKAAHLVRSTARTALNELRQSLGVLRPAGQQAESTEATGTRADVTGLVEASRAAGVSVSLDWRGPDLTDARVPVRQAVHRVVREALTNVHKHAAGAPVTVTVESGPERLVVEVGNGPDGVPRLAGTGSGLVGLRERVRLVAGGLTAGPTADGGFAVTAVIPLTGEGPVAEAEADERAAGAIPTPRRTVRLAAALLPVAGLAAVAAMVLTTLAFVPPPAPADHEDPLEDIKLGMTPEDVEGWFGPNIVSAEAAALDHEPPWPDDTWCSYVPADDPPDAKTAAIFRFCFAEDELVEKTWFEIPVYED</sequence>
<feature type="transmembrane region" description="Helical" evidence="9">
    <location>
        <begin position="104"/>
        <end position="122"/>
    </location>
</feature>
<dbReference type="EMBL" id="JABVED010000006">
    <property type="protein sequence ID" value="MBC6448025.1"/>
    <property type="molecule type" value="Genomic_DNA"/>
</dbReference>
<keyword evidence="9" id="KW-0812">Transmembrane</keyword>
<evidence type="ECO:0000256" key="2">
    <source>
        <dbReference type="ARBA" id="ARBA00012438"/>
    </source>
</evidence>
<proteinExistence type="predicted"/>
<evidence type="ECO:0000256" key="4">
    <source>
        <dbReference type="ARBA" id="ARBA00022679"/>
    </source>
</evidence>
<dbReference type="Pfam" id="PF02518">
    <property type="entry name" value="HATPase_c"/>
    <property type="match status" value="1"/>
</dbReference>
<evidence type="ECO:0000256" key="5">
    <source>
        <dbReference type="ARBA" id="ARBA00022741"/>
    </source>
</evidence>
<dbReference type="PANTHER" id="PTHR24421:SF10">
    <property type="entry name" value="NITRATE_NITRITE SENSOR PROTEIN NARQ"/>
    <property type="match status" value="1"/>
</dbReference>
<keyword evidence="9" id="KW-0472">Membrane</keyword>
<keyword evidence="3" id="KW-0597">Phosphoprotein</keyword>
<dbReference type="InterPro" id="IPR011712">
    <property type="entry name" value="Sig_transdc_His_kin_sub3_dim/P"/>
</dbReference>
<keyword evidence="4" id="KW-0808">Transferase</keyword>
<evidence type="ECO:0000256" key="3">
    <source>
        <dbReference type="ARBA" id="ARBA00022553"/>
    </source>
</evidence>
<dbReference type="Gene3D" id="1.20.5.1930">
    <property type="match status" value="1"/>
</dbReference>
<evidence type="ECO:0000313" key="13">
    <source>
        <dbReference type="Proteomes" id="UP000734823"/>
    </source>
</evidence>
<evidence type="ECO:0000256" key="8">
    <source>
        <dbReference type="ARBA" id="ARBA00023012"/>
    </source>
</evidence>
<dbReference type="PANTHER" id="PTHR24421">
    <property type="entry name" value="NITRATE/NITRITE SENSOR PROTEIN NARX-RELATED"/>
    <property type="match status" value="1"/>
</dbReference>